<dbReference type="PANTHER" id="PTHR23147">
    <property type="entry name" value="SERINE/ARGININE RICH SPLICING FACTOR"/>
    <property type="match status" value="1"/>
</dbReference>
<dbReference type="SMART" id="SM00360">
    <property type="entry name" value="RRM"/>
    <property type="match status" value="1"/>
</dbReference>
<dbReference type="InterPro" id="IPR035979">
    <property type="entry name" value="RBD_domain_sf"/>
</dbReference>
<reference evidence="7 8" key="1">
    <citation type="journal article" date="2018" name="Mol. Plant">
        <title>The genome of Artemisia annua provides insight into the evolution of Asteraceae family and artemisinin biosynthesis.</title>
        <authorList>
            <person name="Shen Q."/>
            <person name="Zhang L."/>
            <person name="Liao Z."/>
            <person name="Wang S."/>
            <person name="Yan T."/>
            <person name="Shi P."/>
            <person name="Liu M."/>
            <person name="Fu X."/>
            <person name="Pan Q."/>
            <person name="Wang Y."/>
            <person name="Lv Z."/>
            <person name="Lu X."/>
            <person name="Zhang F."/>
            <person name="Jiang W."/>
            <person name="Ma Y."/>
            <person name="Chen M."/>
            <person name="Hao X."/>
            <person name="Li L."/>
            <person name="Tang Y."/>
            <person name="Lv G."/>
            <person name="Zhou Y."/>
            <person name="Sun X."/>
            <person name="Brodelius P.E."/>
            <person name="Rose J.K.C."/>
            <person name="Tang K."/>
        </authorList>
    </citation>
    <scope>NUCLEOTIDE SEQUENCE [LARGE SCALE GENOMIC DNA]</scope>
    <source>
        <strain evidence="8">cv. Huhao1</strain>
        <tissue evidence="7">Leaf</tissue>
    </source>
</reference>
<evidence type="ECO:0000313" key="7">
    <source>
        <dbReference type="EMBL" id="PWA61492.1"/>
    </source>
</evidence>
<dbReference type="GO" id="GO:0003723">
    <property type="term" value="F:RNA binding"/>
    <property type="evidence" value="ECO:0007669"/>
    <property type="project" value="UniProtKB-UniRule"/>
</dbReference>
<dbReference type="EMBL" id="PKPP01005091">
    <property type="protein sequence ID" value="PWA61492.1"/>
    <property type="molecule type" value="Genomic_DNA"/>
</dbReference>
<gene>
    <name evidence="7" type="ORF">CTI12_AA372670</name>
</gene>
<sequence>MVVAGNQRSKEDDVRKISMSVFVTNFPDQFSAKDLWNSCKVYGIVVDAYIPDRRSKAGKRFGFVQFINVFDVERLISNLCTIWVGRTKLHANVARFQRAPVNKRSYKANTNGSYNYKGVSNKNGVGTKGAVNSYAQVVTGHQSYKEDTDSNPTMVIDETSNEGFSNVELKYMGGFLVMIAFHDEETKSRFQDSVVVGYWFVLIKQADNEFNIEERVMWVEIEELPCKWWTKNTFTRIASRWDTLLNEEVLQQGDVHITRLCICTKRSNVLMESFKMVYRGKVSWVRTIDVPGWVPDFEEDNDEESNDEINEDETQGVTSGVHYDLNDESDADEILKLVLRRIRKNNEQQSEDPFGLHEILKRNKKKTVTKNDSMSEDVSDKLEEINTTNSNDDGGSVEKHKRSDSGLKMSNGTKGDGNVQETKKIDVN</sequence>
<dbReference type="InterPro" id="IPR050907">
    <property type="entry name" value="SRSF"/>
</dbReference>
<organism evidence="7 8">
    <name type="scientific">Artemisia annua</name>
    <name type="common">Sweet wormwood</name>
    <dbReference type="NCBI Taxonomy" id="35608"/>
    <lineage>
        <taxon>Eukaryota</taxon>
        <taxon>Viridiplantae</taxon>
        <taxon>Streptophyta</taxon>
        <taxon>Embryophyta</taxon>
        <taxon>Tracheophyta</taxon>
        <taxon>Spermatophyta</taxon>
        <taxon>Magnoliopsida</taxon>
        <taxon>eudicotyledons</taxon>
        <taxon>Gunneridae</taxon>
        <taxon>Pentapetalae</taxon>
        <taxon>asterids</taxon>
        <taxon>campanulids</taxon>
        <taxon>Asterales</taxon>
        <taxon>Asteraceae</taxon>
        <taxon>Asteroideae</taxon>
        <taxon>Anthemideae</taxon>
        <taxon>Artemisiinae</taxon>
        <taxon>Artemisia</taxon>
    </lineage>
</organism>
<dbReference type="GO" id="GO:0008380">
    <property type="term" value="P:RNA splicing"/>
    <property type="evidence" value="ECO:0007669"/>
    <property type="project" value="UniProtKB-KW"/>
</dbReference>
<dbReference type="InterPro" id="IPR012677">
    <property type="entry name" value="Nucleotide-bd_a/b_plait_sf"/>
</dbReference>
<dbReference type="PROSITE" id="PS50102">
    <property type="entry name" value="RRM"/>
    <property type="match status" value="1"/>
</dbReference>
<evidence type="ECO:0000256" key="4">
    <source>
        <dbReference type="PROSITE-ProRule" id="PRU00176"/>
    </source>
</evidence>
<feature type="compositionally biased region" description="Basic and acidic residues" evidence="5">
    <location>
        <begin position="396"/>
        <end position="405"/>
    </location>
</feature>
<evidence type="ECO:0000259" key="6">
    <source>
        <dbReference type="PROSITE" id="PS50102"/>
    </source>
</evidence>
<keyword evidence="2" id="KW-0747">Spliceosome</keyword>
<dbReference type="AlphaFoldDB" id="A0A2U1MJW0"/>
<dbReference type="Pfam" id="PF00076">
    <property type="entry name" value="RRM_1"/>
    <property type="match status" value="1"/>
</dbReference>
<accession>A0A2U1MJW0</accession>
<keyword evidence="8" id="KW-1185">Reference proteome</keyword>
<evidence type="ECO:0000313" key="8">
    <source>
        <dbReference type="Proteomes" id="UP000245207"/>
    </source>
</evidence>
<comment type="caution">
    <text evidence="7">The sequence shown here is derived from an EMBL/GenBank/DDBJ whole genome shotgun (WGS) entry which is preliminary data.</text>
</comment>
<keyword evidence="4" id="KW-0694">RNA-binding</keyword>
<feature type="domain" description="RRM" evidence="6">
    <location>
        <begin position="19"/>
        <end position="96"/>
    </location>
</feature>
<name>A0A2U1MJW0_ARTAN</name>
<dbReference type="OrthoDB" id="1749483at2759"/>
<evidence type="ECO:0000256" key="2">
    <source>
        <dbReference type="ARBA" id="ARBA00022728"/>
    </source>
</evidence>
<evidence type="ECO:0000256" key="5">
    <source>
        <dbReference type="SAM" id="MobiDB-lite"/>
    </source>
</evidence>
<dbReference type="InterPro" id="IPR000504">
    <property type="entry name" value="RRM_dom"/>
</dbReference>
<dbReference type="GO" id="GO:0005681">
    <property type="term" value="C:spliceosomal complex"/>
    <property type="evidence" value="ECO:0007669"/>
    <property type="project" value="UniProtKB-KW"/>
</dbReference>
<feature type="compositionally biased region" description="Acidic residues" evidence="5">
    <location>
        <begin position="296"/>
        <end position="314"/>
    </location>
</feature>
<keyword evidence="1" id="KW-0507">mRNA processing</keyword>
<dbReference type="CDD" id="cd00590">
    <property type="entry name" value="RRM_SF"/>
    <property type="match status" value="1"/>
</dbReference>
<proteinExistence type="predicted"/>
<evidence type="ECO:0000256" key="3">
    <source>
        <dbReference type="ARBA" id="ARBA00023187"/>
    </source>
</evidence>
<dbReference type="Gene3D" id="3.30.70.330">
    <property type="match status" value="1"/>
</dbReference>
<dbReference type="Proteomes" id="UP000245207">
    <property type="component" value="Unassembled WGS sequence"/>
</dbReference>
<keyword evidence="3" id="KW-0508">mRNA splicing</keyword>
<dbReference type="SUPFAM" id="SSF54928">
    <property type="entry name" value="RNA-binding domain, RBD"/>
    <property type="match status" value="1"/>
</dbReference>
<protein>
    <recommendedName>
        <fullName evidence="6">RRM domain-containing protein</fullName>
    </recommendedName>
</protein>
<feature type="region of interest" description="Disordered" evidence="5">
    <location>
        <begin position="295"/>
        <end position="325"/>
    </location>
</feature>
<dbReference type="GO" id="GO:0006397">
    <property type="term" value="P:mRNA processing"/>
    <property type="evidence" value="ECO:0007669"/>
    <property type="project" value="UniProtKB-KW"/>
</dbReference>
<evidence type="ECO:0000256" key="1">
    <source>
        <dbReference type="ARBA" id="ARBA00022664"/>
    </source>
</evidence>
<feature type="region of interest" description="Disordered" evidence="5">
    <location>
        <begin position="365"/>
        <end position="428"/>
    </location>
</feature>